<dbReference type="Gene3D" id="1.10.530.10">
    <property type="match status" value="1"/>
</dbReference>
<dbReference type="CDD" id="cd16894">
    <property type="entry name" value="MltD-like"/>
    <property type="match status" value="1"/>
</dbReference>
<dbReference type="InterPro" id="IPR018392">
    <property type="entry name" value="LysM"/>
</dbReference>
<feature type="compositionally biased region" description="Low complexity" evidence="2">
    <location>
        <begin position="429"/>
        <end position="471"/>
    </location>
</feature>
<organism evidence="5 6">
    <name type="scientific">Longimicrobium terrae</name>
    <dbReference type="NCBI Taxonomy" id="1639882"/>
    <lineage>
        <taxon>Bacteria</taxon>
        <taxon>Pseudomonadati</taxon>
        <taxon>Gemmatimonadota</taxon>
        <taxon>Longimicrobiia</taxon>
        <taxon>Longimicrobiales</taxon>
        <taxon>Longimicrobiaceae</taxon>
        <taxon>Longimicrobium</taxon>
    </lineage>
</organism>
<dbReference type="Gene3D" id="3.10.350.10">
    <property type="entry name" value="LysM domain"/>
    <property type="match status" value="3"/>
</dbReference>
<dbReference type="SMART" id="SM00257">
    <property type="entry name" value="LysM"/>
    <property type="match status" value="3"/>
</dbReference>
<dbReference type="Pfam" id="PF01464">
    <property type="entry name" value="SLT"/>
    <property type="match status" value="1"/>
</dbReference>
<dbReference type="PROSITE" id="PS51782">
    <property type="entry name" value="LYSM"/>
    <property type="match status" value="3"/>
</dbReference>
<evidence type="ECO:0000259" key="4">
    <source>
        <dbReference type="PROSITE" id="PS51782"/>
    </source>
</evidence>
<feature type="domain" description="LysM" evidence="4">
    <location>
        <begin position="676"/>
        <end position="720"/>
    </location>
</feature>
<feature type="compositionally biased region" description="Low complexity" evidence="2">
    <location>
        <begin position="722"/>
        <end position="804"/>
    </location>
</feature>
<keyword evidence="6" id="KW-1185">Reference proteome</keyword>
<dbReference type="SUPFAM" id="SSF53955">
    <property type="entry name" value="Lysozyme-like"/>
    <property type="match status" value="1"/>
</dbReference>
<evidence type="ECO:0000256" key="2">
    <source>
        <dbReference type="SAM" id="MobiDB-lite"/>
    </source>
</evidence>
<dbReference type="GO" id="GO:0000270">
    <property type="term" value="P:peptidoglycan metabolic process"/>
    <property type="evidence" value="ECO:0007669"/>
    <property type="project" value="InterPro"/>
</dbReference>
<feature type="chain" id="PRO_5032741537" evidence="3">
    <location>
        <begin position="20"/>
        <end position="851"/>
    </location>
</feature>
<protein>
    <submittedName>
        <fullName evidence="5">Membrane-bound lytic murein transglycosylase D</fullName>
    </submittedName>
</protein>
<evidence type="ECO:0000313" key="5">
    <source>
        <dbReference type="EMBL" id="MBB6073097.1"/>
    </source>
</evidence>
<dbReference type="CDD" id="cd00118">
    <property type="entry name" value="LysM"/>
    <property type="match status" value="3"/>
</dbReference>
<dbReference type="PANTHER" id="PTHR33734:SF22">
    <property type="entry name" value="MEMBRANE-BOUND LYTIC MUREIN TRANSGLYCOSYLASE D"/>
    <property type="match status" value="1"/>
</dbReference>
<comment type="caution">
    <text evidence="5">The sequence shown here is derived from an EMBL/GenBank/DDBJ whole genome shotgun (WGS) entry which is preliminary data.</text>
</comment>
<feature type="compositionally biased region" description="Low complexity" evidence="2">
    <location>
        <begin position="638"/>
        <end position="666"/>
    </location>
</feature>
<sequence>MHSKTSPGLLVLVALGAAACGPGRQPVATAPVPAEAPPPAPADTVQAIGEGFTLPAERPAAVGADLLGTARYDLPVEANEWVRQEVDFLVNQRGPVVAGWMTAADRYGEWVRDVFASYGIPRDLSHLGMVESGYRPTVRSHAGAVGMWQFMPATGRGMGLRIDELVDERMDPVRSTHAAARHLRDLNRQFRGDWALAAAAYNAGTGRISRGLGRFGATNFWDLAQRGDLAEETKHYVPRLYAVTIIAKDPTRFGLPARGPQRSFGFDSIRVDLATPLSVLASVGDIPLPDLVELNPHLLRQVAPPRYWVWVPAGQGAALQPAYAASEFRQRGGYDSYRVREGDSLDRLAELSGLPAERIRQLNLSMGETVQPGQQLRLFADAARVLNERPMPRVARAETSERSSSTGRRRPRVLGDPPVPGDAEKESPARSSDAESASSRTREASTNGSSSSRRSSESSSARSSGSSSEEGSATRRASEGPAARRTESASRSSDGESSGSRASGSSATRGTTESSSSRSSEGSSSARRASSEGSSSRSSEGSSTRASESGSSTRRTSSEGSAARSSESASSRSSEGSSATRRASSEGSASRASEGASSRSTSATGERSSSSTRSSSERSSPAESGSSSAARRTESASERPSASRTEGSARSSSASSRASSETPRASGTTASRPAGRTHEVAEGETLWGIARRYDVTVAAVREANDLSESESLQPGRTLRIPRASSTASTSGETRAAAGSGSTATRPAAAGTTRSSGETRAAGTGSAGTRPSGTAAGSSSTATRSTGTASTRPAASATGSRTSARQHTVADGETLWGIARRYEITVDALRRANDLGENAAIQPGQKLTIPAS</sequence>
<feature type="signal peptide" evidence="3">
    <location>
        <begin position="1"/>
        <end position="19"/>
    </location>
</feature>
<proteinExistence type="inferred from homology"/>
<dbReference type="InterPro" id="IPR023346">
    <property type="entry name" value="Lysozyme-like_dom_sf"/>
</dbReference>
<gene>
    <name evidence="5" type="ORF">HNQ61_004764</name>
</gene>
<dbReference type="PROSITE" id="PS00922">
    <property type="entry name" value="TRANSGLYCOSYLASE"/>
    <property type="match status" value="1"/>
</dbReference>
<accession>A0A841H4V2</accession>
<dbReference type="RefSeq" id="WP_170035127.1">
    <property type="nucleotide sequence ID" value="NZ_JABDTL010000001.1"/>
</dbReference>
<feature type="domain" description="LysM" evidence="4">
    <location>
        <begin position="804"/>
        <end position="848"/>
    </location>
</feature>
<dbReference type="Proteomes" id="UP000582837">
    <property type="component" value="Unassembled WGS sequence"/>
</dbReference>
<evidence type="ECO:0000256" key="3">
    <source>
        <dbReference type="SAM" id="SignalP"/>
    </source>
</evidence>
<dbReference type="GO" id="GO:0008932">
    <property type="term" value="F:lytic endotransglycosylase activity"/>
    <property type="evidence" value="ECO:0007669"/>
    <property type="project" value="TreeGrafter"/>
</dbReference>
<evidence type="ECO:0000256" key="1">
    <source>
        <dbReference type="ARBA" id="ARBA00007734"/>
    </source>
</evidence>
<keyword evidence="3" id="KW-0732">Signal</keyword>
<evidence type="ECO:0000313" key="6">
    <source>
        <dbReference type="Proteomes" id="UP000582837"/>
    </source>
</evidence>
<dbReference type="GO" id="GO:0016020">
    <property type="term" value="C:membrane"/>
    <property type="evidence" value="ECO:0007669"/>
    <property type="project" value="InterPro"/>
</dbReference>
<name>A0A841H4V2_9BACT</name>
<comment type="similarity">
    <text evidence="1">Belongs to the transglycosylase Slt family.</text>
</comment>
<dbReference type="EMBL" id="JACHIA010000021">
    <property type="protein sequence ID" value="MBB6073097.1"/>
    <property type="molecule type" value="Genomic_DNA"/>
</dbReference>
<dbReference type="SUPFAM" id="SSF54106">
    <property type="entry name" value="LysM domain"/>
    <property type="match status" value="2"/>
</dbReference>
<dbReference type="InterPro" id="IPR036779">
    <property type="entry name" value="LysM_dom_sf"/>
</dbReference>
<dbReference type="AlphaFoldDB" id="A0A841H4V2"/>
<feature type="compositionally biased region" description="Basic and acidic residues" evidence="2">
    <location>
        <begin position="390"/>
        <end position="401"/>
    </location>
</feature>
<feature type="domain" description="LysM" evidence="4">
    <location>
        <begin position="335"/>
        <end position="378"/>
    </location>
</feature>
<reference evidence="5 6" key="1">
    <citation type="submission" date="2020-08" db="EMBL/GenBank/DDBJ databases">
        <title>Genomic Encyclopedia of Type Strains, Phase IV (KMG-IV): sequencing the most valuable type-strain genomes for metagenomic binning, comparative biology and taxonomic classification.</title>
        <authorList>
            <person name="Goeker M."/>
        </authorList>
    </citation>
    <scope>NUCLEOTIDE SEQUENCE [LARGE SCALE GENOMIC DNA]</scope>
    <source>
        <strain evidence="5 6">DSM 29007</strain>
    </source>
</reference>
<dbReference type="InterPro" id="IPR000189">
    <property type="entry name" value="Transglyc_AS"/>
</dbReference>
<feature type="region of interest" description="Disordered" evidence="2">
    <location>
        <begin position="390"/>
        <end position="689"/>
    </location>
</feature>
<feature type="compositionally biased region" description="Basic and acidic residues" evidence="2">
    <location>
        <begin position="472"/>
        <end position="488"/>
    </location>
</feature>
<dbReference type="PANTHER" id="PTHR33734">
    <property type="entry name" value="LYSM DOMAIN-CONTAINING GPI-ANCHORED PROTEIN 2"/>
    <property type="match status" value="1"/>
</dbReference>
<dbReference type="PROSITE" id="PS51257">
    <property type="entry name" value="PROKAR_LIPOPROTEIN"/>
    <property type="match status" value="1"/>
</dbReference>
<feature type="region of interest" description="Disordered" evidence="2">
    <location>
        <begin position="703"/>
        <end position="808"/>
    </location>
</feature>
<dbReference type="Pfam" id="PF01476">
    <property type="entry name" value="LysM"/>
    <property type="match status" value="3"/>
</dbReference>
<dbReference type="InterPro" id="IPR008258">
    <property type="entry name" value="Transglycosylase_SLT_dom_1"/>
</dbReference>
<feature type="compositionally biased region" description="Low complexity" evidence="2">
    <location>
        <begin position="489"/>
        <end position="630"/>
    </location>
</feature>